<dbReference type="GO" id="GO:0046496">
    <property type="term" value="P:nicotinamide nucleotide metabolic process"/>
    <property type="evidence" value="ECO:0007669"/>
    <property type="project" value="UniProtKB-UniRule"/>
</dbReference>
<feature type="binding site" evidence="6">
    <location>
        <position position="44"/>
    </location>
    <ligand>
        <name>(6S)-NADPHX</name>
        <dbReference type="ChEBI" id="CHEBI:64076"/>
    </ligand>
</feature>
<keyword evidence="3 6" id="KW-0521">NADP</keyword>
<organism evidence="8 9">
    <name type="scientific">Amygdalobacter nucleatus</name>
    <dbReference type="NCBI Taxonomy" id="3029274"/>
    <lineage>
        <taxon>Bacteria</taxon>
        <taxon>Bacillati</taxon>
        <taxon>Bacillota</taxon>
        <taxon>Clostridia</taxon>
        <taxon>Eubacteriales</taxon>
        <taxon>Oscillospiraceae</taxon>
        <taxon>Amygdalobacter</taxon>
    </lineage>
</organism>
<dbReference type="RefSeq" id="WP_066715071.1">
    <property type="nucleotide sequence ID" value="NZ_JARFNM010000001.1"/>
</dbReference>
<feature type="domain" description="YjeF C-terminal" evidence="7">
    <location>
        <begin position="9"/>
        <end position="336"/>
    </location>
</feature>
<feature type="binding site" evidence="6">
    <location>
        <position position="171"/>
    </location>
    <ligand>
        <name>(6S)-NADPHX</name>
        <dbReference type="ChEBI" id="CHEBI:64076"/>
    </ligand>
</feature>
<sequence length="339" mass="36572">MALEVQSINAESLYNKRLLRPQALHKGQMGKALLLTGSLTYPGAALLSLEACLRSGVGYAHLLCAKELIPHFVVKLPSALYHAQTSLETSTQREDFCKLIHQMDAVLIGSGCSLSELTELELELCLLNVDNLLIDADALTILAKWQTNGKLQGLLKKRSKQNLKPILLLPHLGELKRLYAALANSRQKLEHTKALTYLKEALKTISPEQGKLTEPDLERLAYALIVSQSYQAYVVVKGAPTYLLKGELNSAAPENSNLTIYQNTSGCNALAKAGSGDVLAGLLAGLMAQDLAPDLASQLSVYVHGAASEILSQASASRSILPSDLLAVFGQVFQSIGWD</sequence>
<dbReference type="GO" id="GO:0052856">
    <property type="term" value="F:NAD(P)HX epimerase activity"/>
    <property type="evidence" value="ECO:0007669"/>
    <property type="project" value="TreeGrafter"/>
</dbReference>
<evidence type="ECO:0000256" key="5">
    <source>
        <dbReference type="ARBA" id="ARBA00023239"/>
    </source>
</evidence>
<dbReference type="PROSITE" id="PS51383">
    <property type="entry name" value="YJEF_C_3"/>
    <property type="match status" value="1"/>
</dbReference>
<comment type="similarity">
    <text evidence="6">Belongs to the NnrD/CARKD family.</text>
</comment>
<dbReference type="EMBL" id="LSCV01000045">
    <property type="protein sequence ID" value="KXB38921.1"/>
    <property type="molecule type" value="Genomic_DNA"/>
</dbReference>
<evidence type="ECO:0000313" key="8">
    <source>
        <dbReference type="EMBL" id="KXB38921.1"/>
    </source>
</evidence>
<gene>
    <name evidence="6" type="primary">nnrD</name>
    <name evidence="8" type="ORF">HMPREF1872_01408</name>
</gene>
<keyword evidence="9" id="KW-1185">Reference proteome</keyword>
<protein>
    <recommendedName>
        <fullName evidence="6">ADP-dependent (S)-NAD(P)H-hydrate dehydratase</fullName>
        <ecNumber evidence="6">4.2.1.136</ecNumber>
    </recommendedName>
    <alternativeName>
        <fullName evidence="6">ADP-dependent NAD(P)HX dehydratase</fullName>
    </alternativeName>
</protein>
<dbReference type="InterPro" id="IPR029056">
    <property type="entry name" value="Ribokinase-like"/>
</dbReference>
<keyword evidence="5 6" id="KW-0456">Lyase</keyword>
<reference evidence="9" key="1">
    <citation type="submission" date="2016-01" db="EMBL/GenBank/DDBJ databases">
        <authorList>
            <person name="Mitreva M."/>
            <person name="Pepin K.H."/>
            <person name="Mihindukulasuriya K.A."/>
            <person name="Fulton R."/>
            <person name="Fronick C."/>
            <person name="O'Laughlin M."/>
            <person name="Miner T."/>
            <person name="Herter B."/>
            <person name="Rosa B.A."/>
            <person name="Cordes M."/>
            <person name="Tomlinson C."/>
            <person name="Wollam A."/>
            <person name="Palsikar V.B."/>
            <person name="Mardis E.R."/>
            <person name="Wilson R.K."/>
        </authorList>
    </citation>
    <scope>NUCLEOTIDE SEQUENCE [LARGE SCALE GENOMIC DNA]</scope>
    <source>
        <strain evidence="9">KA00274</strain>
    </source>
</reference>
<proteinExistence type="inferred from homology"/>
<comment type="cofactor">
    <cofactor evidence="6">
        <name>Mg(2+)</name>
        <dbReference type="ChEBI" id="CHEBI:18420"/>
    </cofactor>
</comment>
<evidence type="ECO:0000256" key="4">
    <source>
        <dbReference type="ARBA" id="ARBA00023027"/>
    </source>
</evidence>
<evidence type="ECO:0000313" key="9">
    <source>
        <dbReference type="Proteomes" id="UP000070080"/>
    </source>
</evidence>
<dbReference type="InterPro" id="IPR000631">
    <property type="entry name" value="CARKD"/>
</dbReference>
<dbReference type="PANTHER" id="PTHR12592:SF0">
    <property type="entry name" value="ATP-DEPENDENT (S)-NAD(P)H-HYDRATE DEHYDRATASE"/>
    <property type="match status" value="1"/>
</dbReference>
<comment type="subunit">
    <text evidence="6">Homotetramer.</text>
</comment>
<evidence type="ECO:0000259" key="7">
    <source>
        <dbReference type="PROSITE" id="PS51383"/>
    </source>
</evidence>
<dbReference type="SUPFAM" id="SSF53613">
    <property type="entry name" value="Ribokinase-like"/>
    <property type="match status" value="1"/>
</dbReference>
<keyword evidence="4 6" id="KW-0520">NAD</keyword>
<dbReference type="EC" id="4.2.1.136" evidence="6"/>
<feature type="binding site" evidence="6">
    <location>
        <position position="277"/>
    </location>
    <ligand>
        <name>(6S)-NADPHX</name>
        <dbReference type="ChEBI" id="CHEBI:64076"/>
    </ligand>
</feature>
<keyword evidence="1 6" id="KW-0547">Nucleotide-binding</keyword>
<dbReference type="OrthoDB" id="9806925at2"/>
<dbReference type="GO" id="GO:0052855">
    <property type="term" value="F:ADP-dependent NAD(P)H-hydrate dehydratase activity"/>
    <property type="evidence" value="ECO:0007669"/>
    <property type="project" value="UniProtKB-UniRule"/>
</dbReference>
<dbReference type="Proteomes" id="UP000070080">
    <property type="component" value="Unassembled WGS sequence"/>
</dbReference>
<feature type="binding site" evidence="6">
    <location>
        <position position="276"/>
    </location>
    <ligand>
        <name>AMP</name>
        <dbReference type="ChEBI" id="CHEBI:456215"/>
    </ligand>
</feature>
<dbReference type="GO" id="GO:0110051">
    <property type="term" value="P:metabolite repair"/>
    <property type="evidence" value="ECO:0007669"/>
    <property type="project" value="TreeGrafter"/>
</dbReference>
<comment type="catalytic activity">
    <reaction evidence="6">
        <text>(6S)-NADPHX + ADP = AMP + phosphate + NADPH + H(+)</text>
        <dbReference type="Rhea" id="RHEA:32235"/>
        <dbReference type="ChEBI" id="CHEBI:15378"/>
        <dbReference type="ChEBI" id="CHEBI:43474"/>
        <dbReference type="ChEBI" id="CHEBI:57783"/>
        <dbReference type="ChEBI" id="CHEBI:64076"/>
        <dbReference type="ChEBI" id="CHEBI:456215"/>
        <dbReference type="ChEBI" id="CHEBI:456216"/>
        <dbReference type="EC" id="4.2.1.136"/>
    </reaction>
</comment>
<accession>A0A133Y6U9</accession>
<comment type="catalytic activity">
    <reaction evidence="6">
        <text>(6S)-NADHX + ADP = AMP + phosphate + NADH + H(+)</text>
        <dbReference type="Rhea" id="RHEA:32223"/>
        <dbReference type="ChEBI" id="CHEBI:15378"/>
        <dbReference type="ChEBI" id="CHEBI:43474"/>
        <dbReference type="ChEBI" id="CHEBI:57945"/>
        <dbReference type="ChEBI" id="CHEBI:64074"/>
        <dbReference type="ChEBI" id="CHEBI:456215"/>
        <dbReference type="ChEBI" id="CHEBI:456216"/>
        <dbReference type="EC" id="4.2.1.136"/>
    </reaction>
</comment>
<feature type="binding site" evidence="6">
    <location>
        <position position="111"/>
    </location>
    <ligand>
        <name>(6S)-NADPHX</name>
        <dbReference type="ChEBI" id="CHEBI:64076"/>
    </ligand>
</feature>
<dbReference type="Gene3D" id="3.40.1190.20">
    <property type="match status" value="1"/>
</dbReference>
<dbReference type="PANTHER" id="PTHR12592">
    <property type="entry name" value="ATP-DEPENDENT (S)-NAD(P)H-HYDRATE DEHYDRATASE FAMILY MEMBER"/>
    <property type="match status" value="1"/>
</dbReference>
<dbReference type="PATRIC" id="fig|1497955.3.peg.1376"/>
<comment type="caution">
    <text evidence="8">The sequence shown here is derived from an EMBL/GenBank/DDBJ whole genome shotgun (WGS) entry which is preliminary data.</text>
</comment>
<evidence type="ECO:0000256" key="1">
    <source>
        <dbReference type="ARBA" id="ARBA00022741"/>
    </source>
</evidence>
<keyword evidence="2 6" id="KW-0067">ATP-binding</keyword>
<evidence type="ECO:0000256" key="6">
    <source>
        <dbReference type="HAMAP-Rule" id="MF_01965"/>
    </source>
</evidence>
<dbReference type="HAMAP" id="MF_01965">
    <property type="entry name" value="NADHX_dehydratase"/>
    <property type="match status" value="1"/>
</dbReference>
<dbReference type="Pfam" id="PF01256">
    <property type="entry name" value="Carb_kinase"/>
    <property type="match status" value="1"/>
</dbReference>
<feature type="binding site" evidence="6">
    <location>
        <begin position="237"/>
        <end position="241"/>
    </location>
    <ligand>
        <name>AMP</name>
        <dbReference type="ChEBI" id="CHEBI:456215"/>
    </ligand>
</feature>
<dbReference type="GO" id="GO:0005524">
    <property type="term" value="F:ATP binding"/>
    <property type="evidence" value="ECO:0007669"/>
    <property type="project" value="UniProtKB-KW"/>
</dbReference>
<dbReference type="PROSITE" id="PS01050">
    <property type="entry name" value="YJEF_C_2"/>
    <property type="match status" value="1"/>
</dbReference>
<dbReference type="AlphaFoldDB" id="A0A133Y6U9"/>
<dbReference type="InterPro" id="IPR017953">
    <property type="entry name" value="Carbohydrate_kinase_pred_CS"/>
</dbReference>
<name>A0A133Y6U9_9FIRM</name>
<evidence type="ECO:0000256" key="3">
    <source>
        <dbReference type="ARBA" id="ARBA00022857"/>
    </source>
</evidence>
<dbReference type="CDD" id="cd01171">
    <property type="entry name" value="YXKO-related"/>
    <property type="match status" value="1"/>
</dbReference>
<dbReference type="STRING" id="1497955.HMPREF1872_01408"/>
<comment type="function">
    <text evidence="6">Catalyzes the dehydration of the S-form of NAD(P)HX at the expense of ADP, which is converted to AMP. Together with NAD(P)HX epimerase, which catalyzes the epimerization of the S- and R-forms, the enzyme allows the repair of both epimers of NAD(P)HX, a damaged form of NAD(P)H that is a result of enzymatic or heat-dependent hydration.</text>
</comment>
<evidence type="ECO:0000256" key="2">
    <source>
        <dbReference type="ARBA" id="ARBA00022840"/>
    </source>
</evidence>